<sequence>MKKVTYYKLGIESTLWHAFKVKCATLSITMLSAIQNMIKKFVEEK</sequence>
<protein>
    <submittedName>
        <fullName evidence="1">Uncharacterized protein</fullName>
    </submittedName>
</protein>
<evidence type="ECO:0000313" key="1">
    <source>
        <dbReference type="EMBL" id="QJA51806.1"/>
    </source>
</evidence>
<dbReference type="EMBL" id="MT144290">
    <property type="protein sequence ID" value="QJA51806.1"/>
    <property type="molecule type" value="Genomic_DNA"/>
</dbReference>
<accession>A0A6H1ZV48</accession>
<name>A0A6H1ZV48_9ZZZZ</name>
<proteinExistence type="predicted"/>
<organism evidence="1">
    <name type="scientific">viral metagenome</name>
    <dbReference type="NCBI Taxonomy" id="1070528"/>
    <lineage>
        <taxon>unclassified sequences</taxon>
        <taxon>metagenomes</taxon>
        <taxon>organismal metagenomes</taxon>
    </lineage>
</organism>
<gene>
    <name evidence="1" type="ORF">TM448A02308_0001</name>
</gene>
<reference evidence="1" key="1">
    <citation type="submission" date="2020-03" db="EMBL/GenBank/DDBJ databases">
        <title>The deep terrestrial virosphere.</title>
        <authorList>
            <person name="Holmfeldt K."/>
            <person name="Nilsson E."/>
            <person name="Simone D."/>
            <person name="Lopez-Fernandez M."/>
            <person name="Wu X."/>
            <person name="de Brujin I."/>
            <person name="Lundin D."/>
            <person name="Andersson A."/>
            <person name="Bertilsson S."/>
            <person name="Dopson M."/>
        </authorList>
    </citation>
    <scope>NUCLEOTIDE SEQUENCE</scope>
    <source>
        <strain evidence="1">TM448A02308</strain>
    </source>
</reference>
<dbReference type="AlphaFoldDB" id="A0A6H1ZV48"/>